<evidence type="ECO:0000313" key="2">
    <source>
        <dbReference type="EMBL" id="KAL0197246.1"/>
    </source>
</evidence>
<feature type="non-terminal residue" evidence="2">
    <location>
        <position position="1"/>
    </location>
</feature>
<comment type="caution">
    <text evidence="2">The sequence shown here is derived from an EMBL/GenBank/DDBJ whole genome shotgun (WGS) entry which is preliminary data.</text>
</comment>
<evidence type="ECO:0000313" key="3">
    <source>
        <dbReference type="Proteomes" id="UP001529510"/>
    </source>
</evidence>
<feature type="non-terminal residue" evidence="2">
    <location>
        <position position="59"/>
    </location>
</feature>
<dbReference type="AlphaFoldDB" id="A0ABD0RFH8"/>
<organism evidence="2 3">
    <name type="scientific">Cirrhinus mrigala</name>
    <name type="common">Mrigala</name>
    <dbReference type="NCBI Taxonomy" id="683832"/>
    <lineage>
        <taxon>Eukaryota</taxon>
        <taxon>Metazoa</taxon>
        <taxon>Chordata</taxon>
        <taxon>Craniata</taxon>
        <taxon>Vertebrata</taxon>
        <taxon>Euteleostomi</taxon>
        <taxon>Actinopterygii</taxon>
        <taxon>Neopterygii</taxon>
        <taxon>Teleostei</taxon>
        <taxon>Ostariophysi</taxon>
        <taxon>Cypriniformes</taxon>
        <taxon>Cyprinidae</taxon>
        <taxon>Labeoninae</taxon>
        <taxon>Labeonini</taxon>
        <taxon>Cirrhinus</taxon>
    </lineage>
</organism>
<dbReference type="Proteomes" id="UP001529510">
    <property type="component" value="Unassembled WGS sequence"/>
</dbReference>
<gene>
    <name evidence="2" type="ORF">M9458_005786</name>
</gene>
<reference evidence="2 3" key="1">
    <citation type="submission" date="2024-05" db="EMBL/GenBank/DDBJ databases">
        <title>Genome sequencing and assembly of Indian major carp, Cirrhinus mrigala (Hamilton, 1822).</title>
        <authorList>
            <person name="Mohindra V."/>
            <person name="Chowdhury L.M."/>
            <person name="Lal K."/>
            <person name="Jena J.K."/>
        </authorList>
    </citation>
    <scope>NUCLEOTIDE SEQUENCE [LARGE SCALE GENOMIC DNA]</scope>
    <source>
        <strain evidence="2">CM1030</strain>
        <tissue evidence="2">Blood</tissue>
    </source>
</reference>
<proteinExistence type="predicted"/>
<feature type="chain" id="PRO_5044748685" evidence="1">
    <location>
        <begin position="27"/>
        <end position="59"/>
    </location>
</feature>
<keyword evidence="3" id="KW-1185">Reference proteome</keyword>
<dbReference type="EMBL" id="JAMKFB020000003">
    <property type="protein sequence ID" value="KAL0197246.1"/>
    <property type="molecule type" value="Genomic_DNA"/>
</dbReference>
<feature type="signal peptide" evidence="1">
    <location>
        <begin position="1"/>
        <end position="26"/>
    </location>
</feature>
<sequence>TTCLTSTSLGGLWVWLFSTGTTSMEASPCPSTSSSWGSPSSYVTLRLWTQSCTRASSGY</sequence>
<accession>A0ABD0RFH8</accession>
<name>A0ABD0RFH8_CIRMR</name>
<protein>
    <submittedName>
        <fullName evidence="2">Uncharacterized protein</fullName>
    </submittedName>
</protein>
<keyword evidence="1" id="KW-0732">Signal</keyword>
<evidence type="ECO:0000256" key="1">
    <source>
        <dbReference type="SAM" id="SignalP"/>
    </source>
</evidence>